<evidence type="ECO:0000313" key="3">
    <source>
        <dbReference type="Proteomes" id="UP000465112"/>
    </source>
</evidence>
<feature type="region of interest" description="Disordered" evidence="1">
    <location>
        <begin position="1"/>
        <end position="77"/>
    </location>
</feature>
<proteinExistence type="predicted"/>
<feature type="compositionally biased region" description="Basic and acidic residues" evidence="1">
    <location>
        <begin position="27"/>
        <end position="36"/>
    </location>
</feature>
<evidence type="ECO:0000256" key="1">
    <source>
        <dbReference type="SAM" id="MobiDB-lite"/>
    </source>
</evidence>
<comment type="caution">
    <text evidence="2">The sequence shown here is derived from an EMBL/GenBank/DDBJ whole genome shotgun (WGS) entry which is preliminary data.</text>
</comment>
<keyword evidence="3" id="KW-1185">Reference proteome</keyword>
<reference evidence="2 3" key="1">
    <citation type="submission" date="2019-06" db="EMBL/GenBank/DDBJ databases">
        <title>A chromosome-scale genome assembly of the European perch, Perca fluviatilis.</title>
        <authorList>
            <person name="Roques C."/>
            <person name="Zahm M."/>
            <person name="Cabau C."/>
            <person name="Klopp C."/>
            <person name="Bouchez O."/>
            <person name="Donnadieu C."/>
            <person name="Kuhl H."/>
            <person name="Gislard M."/>
            <person name="Guendouz S."/>
            <person name="Journot L."/>
            <person name="Haffray P."/>
            <person name="Bestin A."/>
            <person name="Morvezen R."/>
            <person name="Feron R."/>
            <person name="Wen M."/>
            <person name="Jouanno E."/>
            <person name="Herpin A."/>
            <person name="Schartl M."/>
            <person name="Postlethwait J."/>
            <person name="Schaerlinger B."/>
            <person name="Chardard D."/>
            <person name="Lecocq T."/>
            <person name="Poncet C."/>
            <person name="Jaffrelo L."/>
            <person name="Lampietro C."/>
            <person name="Guiguen Y."/>
        </authorList>
    </citation>
    <scope>NUCLEOTIDE SEQUENCE [LARGE SCALE GENOMIC DNA]</scope>
    <source>
        <tissue evidence="2">Blood</tissue>
    </source>
</reference>
<dbReference type="EMBL" id="VHII01000016">
    <property type="protein sequence ID" value="KAF1378217.1"/>
    <property type="molecule type" value="Genomic_DNA"/>
</dbReference>
<gene>
    <name evidence="2" type="ORF">PFLUV_G00188240</name>
</gene>
<feature type="region of interest" description="Disordered" evidence="1">
    <location>
        <begin position="90"/>
        <end position="121"/>
    </location>
</feature>
<sequence length="230" mass="26934">MDSSSKKSKRRRERPSSPEDLNPPTILREHGRRGERPSSSGGTNPSTIMKGHRERGEGPLSCAENQPSITRQQERRDVYSLFIVGTKPSAIMKESRQRGESSLSSSSEDDEPSPTRQRVRSCKIDNIARDIQSTFVDERYLLRHDPLRNPEKMAEKERLLDRRRELVVYKRRQEFKVEREVRKQRLKVERKEINAKKMENISELWSNSEYPALLNFLYGPMPIRSHIYIN</sequence>
<organism evidence="2 3">
    <name type="scientific">Perca fluviatilis</name>
    <name type="common">European perch</name>
    <dbReference type="NCBI Taxonomy" id="8168"/>
    <lineage>
        <taxon>Eukaryota</taxon>
        <taxon>Metazoa</taxon>
        <taxon>Chordata</taxon>
        <taxon>Craniata</taxon>
        <taxon>Vertebrata</taxon>
        <taxon>Euteleostomi</taxon>
        <taxon>Actinopterygii</taxon>
        <taxon>Neopterygii</taxon>
        <taxon>Teleostei</taxon>
        <taxon>Neoteleostei</taxon>
        <taxon>Acanthomorphata</taxon>
        <taxon>Eupercaria</taxon>
        <taxon>Perciformes</taxon>
        <taxon>Percoidei</taxon>
        <taxon>Percidae</taxon>
        <taxon>Percinae</taxon>
        <taxon>Perca</taxon>
    </lineage>
</organism>
<protein>
    <submittedName>
        <fullName evidence="2">Uncharacterized protein</fullName>
    </submittedName>
</protein>
<feature type="compositionally biased region" description="Basic residues" evidence="1">
    <location>
        <begin position="1"/>
        <end position="13"/>
    </location>
</feature>
<evidence type="ECO:0000313" key="2">
    <source>
        <dbReference type="EMBL" id="KAF1378217.1"/>
    </source>
</evidence>
<name>A0A6A5DUP7_PERFL</name>
<dbReference type="AlphaFoldDB" id="A0A6A5DUP7"/>
<dbReference type="Proteomes" id="UP000465112">
    <property type="component" value="Chromosome 16"/>
</dbReference>
<accession>A0A6A5DUP7</accession>